<dbReference type="GO" id="GO:0008301">
    <property type="term" value="F:DNA binding, bending"/>
    <property type="evidence" value="ECO:0007669"/>
    <property type="project" value="InterPro"/>
</dbReference>
<keyword evidence="3 5" id="KW-0804">Transcription</keyword>
<dbReference type="PROSITE" id="PS51325">
    <property type="entry name" value="ALPHA_BOX"/>
    <property type="match status" value="1"/>
</dbReference>
<keyword evidence="2 5" id="KW-0238">DNA-binding</keyword>
<dbReference type="GO" id="GO:0005634">
    <property type="term" value="C:nucleus"/>
    <property type="evidence" value="ECO:0007669"/>
    <property type="project" value="UniProtKB-SubCell"/>
</dbReference>
<protein>
    <submittedName>
        <fullName evidence="7">Putative mating type protein MAT1-1-1</fullName>
    </submittedName>
</protein>
<name>A0A0U2BXI1_9LECA</name>
<keyword evidence="1 5" id="KW-0805">Transcription regulation</keyword>
<keyword evidence="4 5" id="KW-0539">Nucleus</keyword>
<proteinExistence type="inferred from homology"/>
<feature type="domain" description="Alpha box" evidence="6">
    <location>
        <begin position="92"/>
        <end position="147"/>
    </location>
</feature>
<comment type="similarity">
    <text evidence="5">Belongs to the MATALPHA1 family.</text>
</comment>
<evidence type="ECO:0000256" key="3">
    <source>
        <dbReference type="ARBA" id="ARBA00023163"/>
    </source>
</evidence>
<dbReference type="Pfam" id="PF04769">
    <property type="entry name" value="MATalpha_HMGbox"/>
    <property type="match status" value="1"/>
</dbReference>
<reference evidence="7" key="1">
    <citation type="submission" date="2015-03" db="EMBL/GenBank/DDBJ databases">
        <title>Characterisation of the mating type locus (MAT) and analysis of the mating system of Knightiella splachnirima.</title>
        <authorList>
            <person name="Ludwig L.R."/>
        </authorList>
    </citation>
    <scope>NUCLEOTIDE SEQUENCE</scope>
</reference>
<comment type="subcellular location">
    <subcellularLocation>
        <location evidence="5">Nucleus</location>
    </subcellularLocation>
</comment>
<organism evidence="7">
    <name type="scientific">Icmadophila splachnirima</name>
    <dbReference type="NCBI Taxonomy" id="1651172"/>
    <lineage>
        <taxon>Eukaryota</taxon>
        <taxon>Fungi</taxon>
        <taxon>Dikarya</taxon>
        <taxon>Ascomycota</taxon>
        <taxon>Pezizomycotina</taxon>
        <taxon>Lecanoromycetes</taxon>
        <taxon>OSLEUM clade</taxon>
        <taxon>Ostropomycetidae</taxon>
        <taxon>Pertusariales</taxon>
        <taxon>Icmadophilaceae</taxon>
        <taxon>Icmadophila</taxon>
    </lineage>
</organism>
<dbReference type="AlphaFoldDB" id="A0A0U2BXI1"/>
<evidence type="ECO:0000256" key="1">
    <source>
        <dbReference type="ARBA" id="ARBA00023015"/>
    </source>
</evidence>
<evidence type="ECO:0000313" key="7">
    <source>
        <dbReference type="EMBL" id="AKG96282.1"/>
    </source>
</evidence>
<sequence>MTTYSKTAMMNSSKRTMTISSERILGMSGSTDQVATTSGSKATDLHLSIIQIKRASSGIGEVGGNGGIQRQIRRKNPDKKNLIPILLSIGNKGKKPLNSWLAFRCYYSAMFIRSTQKIISAVLTIFWQEDPFKAKWSILAKSWTMIRDSVGPTDAPLPAFLEIAASFMNVVKPEDYLDVLGWQVETIDGTMEIKRQATFNEASLKNSLYILNISVEEVIQFCRQNGFITSDESHVEMPKDQPMMIMTTAPSIGQPGSTHQTTAPAGPASVGIVSTAKTDQEPGNSRIISTSRLIHAVGQICGAQPSNTDIIINDNGVSDGNVAFRAISNRNTHSGGSVNGTNGNNQIMNGSMNLAKKLAGNINNTTMSESNISVGGGMLVGGNLPFGGNIQVVGNMPAAAIIPLAATSIHEIAATNAMTNTSINSPIDGPLHPVPVINSALALTSDNFALNEPYPFNNAFSSDGFDNWFDPYIGSPFNTYHISGLGRTCQLPNSPNIRELLRSLRNDPLFADLQVSICRTPQTFWLTCYIDHTRLLIDEKGKGKSRTR</sequence>
<dbReference type="GO" id="GO:0045895">
    <property type="term" value="P:positive regulation of mating-type specific transcription, DNA-templated"/>
    <property type="evidence" value="ECO:0007669"/>
    <property type="project" value="InterPro"/>
</dbReference>
<dbReference type="EMBL" id="KP984802">
    <property type="protein sequence ID" value="AKG96282.1"/>
    <property type="molecule type" value="Genomic_DNA"/>
</dbReference>
<dbReference type="InterPro" id="IPR006856">
    <property type="entry name" value="MATalpha_HMGbox"/>
</dbReference>
<accession>A0A0U2BXI1</accession>
<evidence type="ECO:0000256" key="4">
    <source>
        <dbReference type="ARBA" id="ARBA00023242"/>
    </source>
</evidence>
<evidence type="ECO:0000256" key="2">
    <source>
        <dbReference type="ARBA" id="ARBA00023125"/>
    </source>
</evidence>
<evidence type="ECO:0000259" key="6">
    <source>
        <dbReference type="PROSITE" id="PS51325"/>
    </source>
</evidence>
<evidence type="ECO:0000256" key="5">
    <source>
        <dbReference type="RuleBase" id="RU003516"/>
    </source>
</evidence>